<organism evidence="3 4">
    <name type="scientific">Desulfovibrio subterraneus</name>
    <dbReference type="NCBI Taxonomy" id="2718620"/>
    <lineage>
        <taxon>Bacteria</taxon>
        <taxon>Pseudomonadati</taxon>
        <taxon>Thermodesulfobacteriota</taxon>
        <taxon>Desulfovibrionia</taxon>
        <taxon>Desulfovibrionales</taxon>
        <taxon>Desulfovibrionaceae</taxon>
        <taxon>Desulfovibrio</taxon>
    </lineage>
</organism>
<dbReference type="InterPro" id="IPR036890">
    <property type="entry name" value="HATPase_C_sf"/>
</dbReference>
<keyword evidence="1" id="KW-0723">Serine/threonine-protein kinase</keyword>
<reference evidence="3 4" key="1">
    <citation type="submission" date="2020-05" db="EMBL/GenBank/DDBJ databases">
        <title>Draft genome sequence of Desulfovibrio sp. strain HN2T.</title>
        <authorList>
            <person name="Ueno A."/>
            <person name="Tamazawa S."/>
            <person name="Tamamura S."/>
            <person name="Murakami T."/>
            <person name="Kiyama T."/>
            <person name="Inomata H."/>
            <person name="Amano Y."/>
            <person name="Miyakawa K."/>
            <person name="Tamaki H."/>
            <person name="Naganuma T."/>
            <person name="Kaneko K."/>
        </authorList>
    </citation>
    <scope>NUCLEOTIDE SEQUENCE [LARGE SCALE GENOMIC DNA]</scope>
    <source>
        <strain evidence="3 4">HN2</strain>
    </source>
</reference>
<dbReference type="PANTHER" id="PTHR35526">
    <property type="entry name" value="ANTI-SIGMA-F FACTOR RSBW-RELATED"/>
    <property type="match status" value="1"/>
</dbReference>
<protein>
    <submittedName>
        <fullName evidence="3">Sigma factor serine-protein kinase</fullName>
    </submittedName>
</protein>
<dbReference type="AlphaFoldDB" id="A0A7J0BMI2"/>
<dbReference type="Pfam" id="PF13581">
    <property type="entry name" value="HATPase_c_2"/>
    <property type="match status" value="1"/>
</dbReference>
<dbReference type="GO" id="GO:0004674">
    <property type="term" value="F:protein serine/threonine kinase activity"/>
    <property type="evidence" value="ECO:0007669"/>
    <property type="project" value="UniProtKB-KW"/>
</dbReference>
<evidence type="ECO:0000259" key="2">
    <source>
        <dbReference type="Pfam" id="PF13581"/>
    </source>
</evidence>
<evidence type="ECO:0000313" key="4">
    <source>
        <dbReference type="Proteomes" id="UP000503840"/>
    </source>
</evidence>
<dbReference type="EMBL" id="BLVO01000016">
    <property type="protein sequence ID" value="GFM34900.1"/>
    <property type="molecule type" value="Genomic_DNA"/>
</dbReference>
<feature type="domain" description="Histidine kinase/HSP90-like ATPase" evidence="2">
    <location>
        <begin position="10"/>
        <end position="137"/>
    </location>
</feature>
<keyword evidence="4" id="KW-1185">Reference proteome</keyword>
<dbReference type="CDD" id="cd16936">
    <property type="entry name" value="HATPase_RsbW-like"/>
    <property type="match status" value="1"/>
</dbReference>
<dbReference type="Gene3D" id="3.30.565.10">
    <property type="entry name" value="Histidine kinase-like ATPase, C-terminal domain"/>
    <property type="match status" value="1"/>
</dbReference>
<keyword evidence="3" id="KW-0418">Kinase</keyword>
<dbReference type="Proteomes" id="UP000503840">
    <property type="component" value="Unassembled WGS sequence"/>
</dbReference>
<evidence type="ECO:0000313" key="3">
    <source>
        <dbReference type="EMBL" id="GFM34900.1"/>
    </source>
</evidence>
<dbReference type="InterPro" id="IPR050267">
    <property type="entry name" value="Anti-sigma-factor_SerPK"/>
</dbReference>
<evidence type="ECO:0000256" key="1">
    <source>
        <dbReference type="ARBA" id="ARBA00022527"/>
    </source>
</evidence>
<sequence length="147" mass="16273">MTQNCVTLRIPATLDSLAGAQAFLRERSTALGVPELLLGRLELVLEELVVNIGSYAYPDDEGDMEVGCEVLREAPGAPAMLCIILRDWGVPFDPLGKETPDLDADIESRPVGGLGIYLIRELTDRCEYQRNGDANEFRAYLRMEDTQ</sequence>
<name>A0A7J0BMI2_9BACT</name>
<dbReference type="InterPro" id="IPR003594">
    <property type="entry name" value="HATPase_dom"/>
</dbReference>
<comment type="caution">
    <text evidence="3">The sequence shown here is derived from an EMBL/GenBank/DDBJ whole genome shotgun (WGS) entry which is preliminary data.</text>
</comment>
<gene>
    <name evidence="3" type="ORF">DSM101010T_32650</name>
</gene>
<accession>A0A7J0BMI2</accession>
<keyword evidence="3" id="KW-0808">Transferase</keyword>
<dbReference type="PANTHER" id="PTHR35526:SF6">
    <property type="entry name" value="SLR1861 PROTEIN"/>
    <property type="match status" value="1"/>
</dbReference>
<proteinExistence type="predicted"/>